<sequence>MGLQNWVLSSFGASLLDLSRTGLGGSSRARRLDLMLRAFGRLAE</sequence>
<name>A0A2P2QFG7_RHIMU</name>
<dbReference type="AlphaFoldDB" id="A0A2P2QFG7"/>
<organism evidence="1">
    <name type="scientific">Rhizophora mucronata</name>
    <name type="common">Asiatic mangrove</name>
    <dbReference type="NCBI Taxonomy" id="61149"/>
    <lineage>
        <taxon>Eukaryota</taxon>
        <taxon>Viridiplantae</taxon>
        <taxon>Streptophyta</taxon>
        <taxon>Embryophyta</taxon>
        <taxon>Tracheophyta</taxon>
        <taxon>Spermatophyta</taxon>
        <taxon>Magnoliopsida</taxon>
        <taxon>eudicotyledons</taxon>
        <taxon>Gunneridae</taxon>
        <taxon>Pentapetalae</taxon>
        <taxon>rosids</taxon>
        <taxon>fabids</taxon>
        <taxon>Malpighiales</taxon>
        <taxon>Rhizophoraceae</taxon>
        <taxon>Rhizophora</taxon>
    </lineage>
</organism>
<accession>A0A2P2QFG7</accession>
<protein>
    <submittedName>
        <fullName evidence="1">Uncharacterized protein</fullName>
    </submittedName>
</protein>
<reference evidence="1" key="1">
    <citation type="submission" date="2018-02" db="EMBL/GenBank/DDBJ databases">
        <title>Rhizophora mucronata_Transcriptome.</title>
        <authorList>
            <person name="Meera S.P."/>
            <person name="Sreeshan A."/>
            <person name="Augustine A."/>
        </authorList>
    </citation>
    <scope>NUCLEOTIDE SEQUENCE</scope>
    <source>
        <tissue evidence="1">Leaf</tissue>
    </source>
</reference>
<proteinExistence type="predicted"/>
<evidence type="ECO:0000313" key="1">
    <source>
        <dbReference type="EMBL" id="MBX65617.1"/>
    </source>
</evidence>
<dbReference type="EMBL" id="GGEC01085133">
    <property type="protein sequence ID" value="MBX65617.1"/>
    <property type="molecule type" value="Transcribed_RNA"/>
</dbReference>